<dbReference type="Proteomes" id="UP000332933">
    <property type="component" value="Unassembled WGS sequence"/>
</dbReference>
<reference evidence="3 4" key="1">
    <citation type="submission" date="2019-03" db="EMBL/GenBank/DDBJ databases">
        <authorList>
            <person name="Gaulin E."/>
            <person name="Dumas B."/>
        </authorList>
    </citation>
    <scope>NUCLEOTIDE SEQUENCE [LARGE SCALE GENOMIC DNA]</scope>
    <source>
        <strain evidence="3">CBS 568.67</strain>
    </source>
</reference>
<evidence type="ECO:0000256" key="1">
    <source>
        <dbReference type="SAM" id="MobiDB-lite"/>
    </source>
</evidence>
<gene>
    <name evidence="3" type="primary">Aste57867_17878</name>
    <name evidence="2" type="ORF">As57867_017817</name>
    <name evidence="3" type="ORF">ASTE57867_17878</name>
</gene>
<sequence length="502" mass="54378">MPTVVPSTPFHLSTRHSAKRHASDKNKEGSAGENSADSAASPAPSSNNDGPNANEEEKKQEDGYDDDAPVVLSKRTGKRARAQDEDNDVADGTKVPPIRKASSNPTRIDRILGKYLVAEANLMCMEILEHMNANAESNKLSQSTPPVAIDWREISIRLASKHSLHWGPRECQALWKFLAYEDTPASNNGQDADDDETLVANSDVEDFSATAEILENKRAAFRLNDQAQQFHTNPQHLHGKGLFGDRVGQSTAAEDASEVVAATTPPPSTTPSNNSLPQAAPLVLYPTFDASGFLLSEEAKNMSHYAPLHMVAEQLLKRRPVVPSPAPGRQPLAPNGPTAFSLDKAQVSSPSMMHGGRAPAQPKPSTTALDIFRRMYLDRTSLDNSKIHQLFESAPLDVRSRCHQMAAQNFERYQRECLRLRLYEKSLRGGGAVDSPTLTPQNPRATPPQMNQTASTPHSNQAAATSQTAGVPPPSQDPPTQTPQSTPAAQNQGPPITPTSQK</sequence>
<evidence type="ECO:0000313" key="2">
    <source>
        <dbReference type="EMBL" id="KAF0690759.1"/>
    </source>
</evidence>
<feature type="compositionally biased region" description="Basic and acidic residues" evidence="1">
    <location>
        <begin position="21"/>
        <end position="30"/>
    </location>
</feature>
<keyword evidence="4" id="KW-1185">Reference proteome</keyword>
<evidence type="ECO:0000313" key="4">
    <source>
        <dbReference type="Proteomes" id="UP000332933"/>
    </source>
</evidence>
<feature type="compositionally biased region" description="Low complexity" evidence="1">
    <location>
        <begin position="34"/>
        <end position="53"/>
    </location>
</feature>
<protein>
    <submittedName>
        <fullName evidence="3">Aste57867_17878 protein</fullName>
    </submittedName>
</protein>
<dbReference type="EMBL" id="VJMH01006335">
    <property type="protein sequence ID" value="KAF0690759.1"/>
    <property type="molecule type" value="Genomic_DNA"/>
</dbReference>
<dbReference type="AlphaFoldDB" id="A0A485L8P6"/>
<feature type="compositionally biased region" description="Pro residues" evidence="1">
    <location>
        <begin position="471"/>
        <end position="481"/>
    </location>
</feature>
<feature type="region of interest" description="Disordered" evidence="1">
    <location>
        <begin position="233"/>
        <end position="275"/>
    </location>
</feature>
<reference evidence="2" key="2">
    <citation type="submission" date="2019-06" db="EMBL/GenBank/DDBJ databases">
        <title>Genomics analysis of Aphanomyces spp. identifies a new class of oomycete effector associated with host adaptation.</title>
        <authorList>
            <person name="Gaulin E."/>
        </authorList>
    </citation>
    <scope>NUCLEOTIDE SEQUENCE</scope>
    <source>
        <strain evidence="2">CBS 578.67</strain>
    </source>
</reference>
<dbReference type="OrthoDB" id="78113at2759"/>
<feature type="compositionally biased region" description="Polar residues" evidence="1">
    <location>
        <begin position="488"/>
        <end position="502"/>
    </location>
</feature>
<feature type="compositionally biased region" description="Polar residues" evidence="1">
    <location>
        <begin position="436"/>
        <end position="469"/>
    </location>
</feature>
<feature type="region of interest" description="Disordered" evidence="1">
    <location>
        <begin position="429"/>
        <end position="502"/>
    </location>
</feature>
<feature type="region of interest" description="Disordered" evidence="1">
    <location>
        <begin position="1"/>
        <end position="103"/>
    </location>
</feature>
<accession>A0A485L8P6</accession>
<evidence type="ECO:0000313" key="3">
    <source>
        <dbReference type="EMBL" id="VFT94621.1"/>
    </source>
</evidence>
<organism evidence="3 4">
    <name type="scientific">Aphanomyces stellatus</name>
    <dbReference type="NCBI Taxonomy" id="120398"/>
    <lineage>
        <taxon>Eukaryota</taxon>
        <taxon>Sar</taxon>
        <taxon>Stramenopiles</taxon>
        <taxon>Oomycota</taxon>
        <taxon>Saprolegniomycetes</taxon>
        <taxon>Saprolegniales</taxon>
        <taxon>Verrucalvaceae</taxon>
        <taxon>Aphanomyces</taxon>
    </lineage>
</organism>
<dbReference type="EMBL" id="CAADRA010006356">
    <property type="protein sequence ID" value="VFT94621.1"/>
    <property type="molecule type" value="Genomic_DNA"/>
</dbReference>
<proteinExistence type="predicted"/>
<name>A0A485L8P6_9STRA</name>